<protein>
    <submittedName>
        <fullName evidence="1">Uncharacterized protein</fullName>
    </submittedName>
</protein>
<comment type="caution">
    <text evidence="1">The sequence shown here is derived from an EMBL/GenBank/DDBJ whole genome shotgun (WGS) entry which is preliminary data.</text>
</comment>
<evidence type="ECO:0000313" key="2">
    <source>
        <dbReference type="Proteomes" id="UP001152173"/>
    </source>
</evidence>
<evidence type="ECO:0000313" key="1">
    <source>
        <dbReference type="EMBL" id="MCZ8535895.1"/>
    </source>
</evidence>
<dbReference type="Proteomes" id="UP001152173">
    <property type="component" value="Unassembled WGS sequence"/>
</dbReference>
<dbReference type="RefSeq" id="WP_269924997.1">
    <property type="nucleotide sequence ID" value="NZ_JAMKBJ010000001.1"/>
</dbReference>
<dbReference type="EMBL" id="JAMKBJ010000001">
    <property type="protein sequence ID" value="MCZ8535895.1"/>
    <property type="molecule type" value="Genomic_DNA"/>
</dbReference>
<gene>
    <name evidence="1" type="ORF">M9R32_01665</name>
</gene>
<dbReference type="AlphaFoldDB" id="A0A9X3LDB3"/>
<proteinExistence type="predicted"/>
<name>A0A9X3LDB3_9BACL</name>
<reference evidence="1" key="1">
    <citation type="submission" date="2022-05" db="EMBL/GenBank/DDBJ databases">
        <authorList>
            <person name="Colautti A."/>
            <person name="Iacumin L."/>
        </authorList>
    </citation>
    <scope>NUCLEOTIDE SEQUENCE</scope>
    <source>
        <strain evidence="1">SK 55</strain>
    </source>
</reference>
<sequence>MKLIQWSYTKRYQVKAIFDEFPDMILIFRTIGSYYFVFTTKGSIVNRYPTRKDYVEMELLINEELQTLPAYINRKSSLEMKWVEAWLRKKELPLNQLEVLPYKE</sequence>
<accession>A0A9X3LDB3</accession>
<organism evidence="1 2">
    <name type="scientific">Paenisporosarcina quisquiliarum</name>
    <dbReference type="NCBI Taxonomy" id="365346"/>
    <lineage>
        <taxon>Bacteria</taxon>
        <taxon>Bacillati</taxon>
        <taxon>Bacillota</taxon>
        <taxon>Bacilli</taxon>
        <taxon>Bacillales</taxon>
        <taxon>Caryophanaceae</taxon>
        <taxon>Paenisporosarcina</taxon>
    </lineage>
</organism>
<keyword evidence="2" id="KW-1185">Reference proteome</keyword>